<keyword evidence="4" id="KW-0472">Membrane</keyword>
<comment type="caution">
    <text evidence="6">The sequence shown here is derived from an EMBL/GenBank/DDBJ whole genome shotgun (WGS) entry which is preliminary data.</text>
</comment>
<keyword evidence="1" id="KW-0285">Flavoprotein</keyword>
<dbReference type="SUPFAM" id="SSF51905">
    <property type="entry name" value="FAD/NAD(P)-binding domain"/>
    <property type="match status" value="1"/>
</dbReference>
<evidence type="ECO:0000256" key="4">
    <source>
        <dbReference type="SAM" id="Phobius"/>
    </source>
</evidence>
<gene>
    <name evidence="6" type="ORF">OCU04_008725</name>
</gene>
<evidence type="ECO:0000256" key="1">
    <source>
        <dbReference type="ARBA" id="ARBA00022630"/>
    </source>
</evidence>
<evidence type="ECO:0000259" key="5">
    <source>
        <dbReference type="Pfam" id="PF01494"/>
    </source>
</evidence>
<name>A0A9X0AH87_9HELO</name>
<dbReference type="EMBL" id="JAPEIS010000010">
    <property type="protein sequence ID" value="KAJ8062168.1"/>
    <property type="molecule type" value="Genomic_DNA"/>
</dbReference>
<dbReference type="Proteomes" id="UP001152300">
    <property type="component" value="Unassembled WGS sequence"/>
</dbReference>
<dbReference type="PANTHER" id="PTHR46720">
    <property type="entry name" value="HYDROXYLASE, PUTATIVE (AFU_ORTHOLOGUE AFUA_3G01460)-RELATED"/>
    <property type="match status" value="1"/>
</dbReference>
<evidence type="ECO:0000256" key="2">
    <source>
        <dbReference type="ARBA" id="ARBA00022827"/>
    </source>
</evidence>
<dbReference type="Pfam" id="PF01494">
    <property type="entry name" value="FAD_binding_3"/>
    <property type="match status" value="1"/>
</dbReference>
<dbReference type="OrthoDB" id="417877at2759"/>
<dbReference type="InterPro" id="IPR002938">
    <property type="entry name" value="FAD-bd"/>
</dbReference>
<dbReference type="AlphaFoldDB" id="A0A9X0AH87"/>
<dbReference type="GO" id="GO:0016491">
    <property type="term" value="F:oxidoreductase activity"/>
    <property type="evidence" value="ECO:0007669"/>
    <property type="project" value="UniProtKB-KW"/>
</dbReference>
<dbReference type="InterPro" id="IPR036188">
    <property type="entry name" value="FAD/NAD-bd_sf"/>
</dbReference>
<keyword evidence="2" id="KW-0274">FAD</keyword>
<dbReference type="GO" id="GO:0071949">
    <property type="term" value="F:FAD binding"/>
    <property type="evidence" value="ECO:0007669"/>
    <property type="project" value="InterPro"/>
</dbReference>
<dbReference type="Gene3D" id="3.30.9.30">
    <property type="match status" value="2"/>
</dbReference>
<dbReference type="PRINTS" id="PR00420">
    <property type="entry name" value="RNGMNOXGNASE"/>
</dbReference>
<feature type="transmembrane region" description="Helical" evidence="4">
    <location>
        <begin position="12"/>
        <end position="29"/>
    </location>
</feature>
<dbReference type="InterPro" id="IPR051104">
    <property type="entry name" value="FAD_monoxygenase"/>
</dbReference>
<feature type="domain" description="FAD-binding" evidence="5">
    <location>
        <begin position="299"/>
        <end position="355"/>
    </location>
</feature>
<accession>A0A9X0AH87</accession>
<evidence type="ECO:0000256" key="3">
    <source>
        <dbReference type="ARBA" id="ARBA00023002"/>
    </source>
</evidence>
<evidence type="ECO:0000313" key="7">
    <source>
        <dbReference type="Proteomes" id="UP001152300"/>
    </source>
</evidence>
<dbReference type="GO" id="GO:0044550">
    <property type="term" value="P:secondary metabolite biosynthetic process"/>
    <property type="evidence" value="ECO:0007669"/>
    <property type="project" value="TreeGrafter"/>
</dbReference>
<proteinExistence type="predicted"/>
<dbReference type="Gene3D" id="3.50.50.60">
    <property type="entry name" value="FAD/NAD(P)-binding domain"/>
    <property type="match status" value="2"/>
</dbReference>
<dbReference type="PANTHER" id="PTHR46720:SF3">
    <property type="entry name" value="FAD-BINDING DOMAIN-CONTAINING PROTEIN-RELATED"/>
    <property type="match status" value="1"/>
</dbReference>
<keyword evidence="3" id="KW-0560">Oxidoreductase</keyword>
<keyword evidence="7" id="KW-1185">Reference proteome</keyword>
<protein>
    <recommendedName>
        <fullName evidence="5">FAD-binding domain-containing protein</fullName>
    </recommendedName>
</protein>
<evidence type="ECO:0000313" key="6">
    <source>
        <dbReference type="EMBL" id="KAJ8062168.1"/>
    </source>
</evidence>
<organism evidence="6 7">
    <name type="scientific">Sclerotinia nivalis</name>
    <dbReference type="NCBI Taxonomy" id="352851"/>
    <lineage>
        <taxon>Eukaryota</taxon>
        <taxon>Fungi</taxon>
        <taxon>Dikarya</taxon>
        <taxon>Ascomycota</taxon>
        <taxon>Pezizomycotina</taxon>
        <taxon>Leotiomycetes</taxon>
        <taxon>Helotiales</taxon>
        <taxon>Sclerotiniaceae</taxon>
        <taxon>Sclerotinia</taxon>
    </lineage>
</organism>
<keyword evidence="4" id="KW-1133">Transmembrane helix</keyword>
<reference evidence="6" key="1">
    <citation type="submission" date="2022-11" db="EMBL/GenBank/DDBJ databases">
        <title>Genome Resource of Sclerotinia nivalis Strain SnTB1, a Plant Pathogen Isolated from American Ginseng.</title>
        <authorList>
            <person name="Fan S."/>
        </authorList>
    </citation>
    <scope>NUCLEOTIDE SEQUENCE</scope>
    <source>
        <strain evidence="6">SnTB1</strain>
    </source>
</reference>
<sequence>MTTPPPTKKIRIAIIGGGLAGATLIHSLLKQPHLSIHIYESASVFSERGAAVGLAINAQNALSKMGMAEVVSKAGGVRMNSSRTIVASGPHADDIIFDLASELQGLVVHRAELLKELLAPVPKEYGTNVEADAVIGADGIHGFVRSYILGKDHPATKARFAGFWDCRSLVSMQKAKEVLGEKYFEEQRQYAWCGDGGFFLHDVLDGGGDGAVSLFCLVPCVEVQDGLDVVFALLANTNGMALCRCVGSVMTSSSTSWESDEKNWKKDLDRSTLEAAFESWTNSPIPKPMIELLLENPNPQAFAQWHHSENAPTYTKGAICMMGDAAHAMTPWQGSGAGQAIEDSLILSTLLSALTHVSQLRTAFTASDTTCRVRSQLVVHSSLGTGNLMCGAGEDVGLDPQKMREALGKRWDFIYGVDMKVFKGGALRVFKELEREEGRGK</sequence>
<keyword evidence="4" id="KW-0812">Transmembrane</keyword>